<dbReference type="GO" id="GO:0055085">
    <property type="term" value="P:transmembrane transport"/>
    <property type="evidence" value="ECO:0007669"/>
    <property type="project" value="InterPro"/>
</dbReference>
<comment type="subcellular location">
    <subcellularLocation>
        <location evidence="1 7">Cell membrane</location>
        <topology evidence="1 7">Multi-pass membrane protein</topology>
    </subcellularLocation>
</comment>
<evidence type="ECO:0000256" key="3">
    <source>
        <dbReference type="ARBA" id="ARBA00022475"/>
    </source>
</evidence>
<evidence type="ECO:0000256" key="4">
    <source>
        <dbReference type="ARBA" id="ARBA00022692"/>
    </source>
</evidence>
<evidence type="ECO:0000256" key="6">
    <source>
        <dbReference type="ARBA" id="ARBA00023136"/>
    </source>
</evidence>
<evidence type="ECO:0000259" key="8">
    <source>
        <dbReference type="PROSITE" id="PS50928"/>
    </source>
</evidence>
<name>A0A7C1FHB9_9CHLR</name>
<keyword evidence="6 7" id="KW-0472">Membrane</keyword>
<dbReference type="InterPro" id="IPR051393">
    <property type="entry name" value="ABC_transporter_permease"/>
</dbReference>
<organism evidence="9">
    <name type="scientific">Caldilinea aerophila</name>
    <dbReference type="NCBI Taxonomy" id="133453"/>
    <lineage>
        <taxon>Bacteria</taxon>
        <taxon>Bacillati</taxon>
        <taxon>Chloroflexota</taxon>
        <taxon>Caldilineae</taxon>
        <taxon>Caldilineales</taxon>
        <taxon>Caldilineaceae</taxon>
        <taxon>Caldilinea</taxon>
    </lineage>
</organism>
<feature type="transmembrane region" description="Helical" evidence="7">
    <location>
        <begin position="278"/>
        <end position="300"/>
    </location>
</feature>
<protein>
    <submittedName>
        <fullName evidence="9">Sugar ABC transporter permease</fullName>
    </submittedName>
</protein>
<dbReference type="Gene3D" id="1.10.3720.10">
    <property type="entry name" value="MetI-like"/>
    <property type="match status" value="1"/>
</dbReference>
<dbReference type="Pfam" id="PF00528">
    <property type="entry name" value="BPD_transp_1"/>
    <property type="match status" value="1"/>
</dbReference>
<dbReference type="AlphaFoldDB" id="A0A7C1FHB9"/>
<evidence type="ECO:0000256" key="7">
    <source>
        <dbReference type="RuleBase" id="RU363032"/>
    </source>
</evidence>
<dbReference type="InterPro" id="IPR000515">
    <property type="entry name" value="MetI-like"/>
</dbReference>
<evidence type="ECO:0000256" key="5">
    <source>
        <dbReference type="ARBA" id="ARBA00022989"/>
    </source>
</evidence>
<keyword evidence="3" id="KW-1003">Cell membrane</keyword>
<dbReference type="PANTHER" id="PTHR30193">
    <property type="entry name" value="ABC TRANSPORTER PERMEASE PROTEIN"/>
    <property type="match status" value="1"/>
</dbReference>
<evidence type="ECO:0000313" key="9">
    <source>
        <dbReference type="EMBL" id="HDX31776.1"/>
    </source>
</evidence>
<evidence type="ECO:0000256" key="2">
    <source>
        <dbReference type="ARBA" id="ARBA00022448"/>
    </source>
</evidence>
<dbReference type="EMBL" id="DSMG01000099">
    <property type="protein sequence ID" value="HDX31776.1"/>
    <property type="molecule type" value="Genomic_DNA"/>
</dbReference>
<feature type="transmembrane region" description="Helical" evidence="7">
    <location>
        <begin position="27"/>
        <end position="46"/>
    </location>
</feature>
<dbReference type="GO" id="GO:0005886">
    <property type="term" value="C:plasma membrane"/>
    <property type="evidence" value="ECO:0007669"/>
    <property type="project" value="UniProtKB-SubCell"/>
</dbReference>
<evidence type="ECO:0000256" key="1">
    <source>
        <dbReference type="ARBA" id="ARBA00004651"/>
    </source>
</evidence>
<keyword evidence="2 7" id="KW-0813">Transport</keyword>
<dbReference type="PROSITE" id="PS50928">
    <property type="entry name" value="ABC_TM1"/>
    <property type="match status" value="1"/>
</dbReference>
<feature type="transmembrane region" description="Helical" evidence="7">
    <location>
        <begin position="122"/>
        <end position="142"/>
    </location>
</feature>
<dbReference type="PANTHER" id="PTHR30193:SF37">
    <property type="entry name" value="INNER MEMBRANE ABC TRANSPORTER PERMEASE PROTEIN YCJO"/>
    <property type="match status" value="1"/>
</dbReference>
<dbReference type="InterPro" id="IPR035906">
    <property type="entry name" value="MetI-like_sf"/>
</dbReference>
<feature type="domain" description="ABC transmembrane type-1" evidence="8">
    <location>
        <begin position="85"/>
        <end position="301"/>
    </location>
</feature>
<keyword evidence="4 7" id="KW-0812">Transmembrane</keyword>
<dbReference type="SUPFAM" id="SSF160964">
    <property type="entry name" value="MalF N-terminal region-like"/>
    <property type="match status" value="1"/>
</dbReference>
<keyword evidence="5 7" id="KW-1133">Transmembrane helix</keyword>
<feature type="transmembrane region" description="Helical" evidence="7">
    <location>
        <begin position="218"/>
        <end position="240"/>
    </location>
</feature>
<comment type="caution">
    <text evidence="9">The sequence shown here is derived from an EMBL/GenBank/DDBJ whole genome shotgun (WGS) entry which is preliminary data.</text>
</comment>
<dbReference type="SUPFAM" id="SSF161098">
    <property type="entry name" value="MetI-like"/>
    <property type="match status" value="1"/>
</dbReference>
<sequence>MSIVTDHDPLPSIQPVRRRKRVRLTPYLFLAPALIWYLIFLVYPMYQSLVISFMRWDGLSADIQFIGLGNYRRIFFEDDTARLALRNNVLWTLGTLLIPTTIGLMLAVALDRKLRGRTVLRAIFYGPAVLPLVAVGMIWAWMYNPQFGFINYVLKSIGLGSLARGWLSVYETALPATFLTAVWGGVGFPMVLYLAALQAIPQEQYEAAKMDGANSRQLFWNITLPWLREANVIVFSLAVINSFKTFDLIYTMTYGGPGRSTQVLGTWMYFHAFQYYNAGYGAAIAWVIAAITLVMAIPYIQRMSRD</sequence>
<reference evidence="9" key="1">
    <citation type="journal article" date="2020" name="mSystems">
        <title>Genome- and Community-Level Interaction Insights into Carbon Utilization and Element Cycling Functions of Hydrothermarchaeota in Hydrothermal Sediment.</title>
        <authorList>
            <person name="Zhou Z."/>
            <person name="Liu Y."/>
            <person name="Xu W."/>
            <person name="Pan J."/>
            <person name="Luo Z.H."/>
            <person name="Li M."/>
        </authorList>
    </citation>
    <scope>NUCLEOTIDE SEQUENCE [LARGE SCALE GENOMIC DNA]</scope>
    <source>
        <strain evidence="9">SpSt-289</strain>
    </source>
</reference>
<accession>A0A7C1FHB9</accession>
<feature type="transmembrane region" description="Helical" evidence="7">
    <location>
        <begin position="176"/>
        <end position="197"/>
    </location>
</feature>
<gene>
    <name evidence="9" type="ORF">ENQ20_09835</name>
</gene>
<comment type="similarity">
    <text evidence="7">Belongs to the binding-protein-dependent transport system permease family.</text>
</comment>
<proteinExistence type="inferred from homology"/>
<feature type="transmembrane region" description="Helical" evidence="7">
    <location>
        <begin position="89"/>
        <end position="110"/>
    </location>
</feature>
<dbReference type="CDD" id="cd06261">
    <property type="entry name" value="TM_PBP2"/>
    <property type="match status" value="1"/>
</dbReference>